<organism evidence="2 3">
    <name type="scientific">Gordonia phage Paries</name>
    <dbReference type="NCBI Taxonomy" id="2762413"/>
    <lineage>
        <taxon>Viruses</taxon>
        <taxon>Duplodnaviria</taxon>
        <taxon>Heunggongvirae</taxon>
        <taxon>Uroviricota</taxon>
        <taxon>Caudoviricetes</taxon>
        <taxon>Stackebrandtviridae</taxon>
        <taxon>Schenleyvirinae</taxon>
        <taxon>Vividuovirus</taxon>
        <taxon>Vividuovirus paries</taxon>
    </lineage>
</organism>
<name>A0A7G8LE10_9CAUD</name>
<accession>A0A7G8LE10</accession>
<dbReference type="EMBL" id="MT639640">
    <property type="protein sequence ID" value="QNJ55482.1"/>
    <property type="molecule type" value="Genomic_DNA"/>
</dbReference>
<feature type="region of interest" description="Disordered" evidence="1">
    <location>
        <begin position="1"/>
        <end position="24"/>
    </location>
</feature>
<dbReference type="GeneID" id="65127815"/>
<keyword evidence="3" id="KW-1185">Reference proteome</keyword>
<dbReference type="RefSeq" id="YP_010109533.1">
    <property type="nucleotide sequence ID" value="NC_055859.1"/>
</dbReference>
<evidence type="ECO:0000313" key="3">
    <source>
        <dbReference type="Proteomes" id="UP000515837"/>
    </source>
</evidence>
<gene>
    <name evidence="2" type="primary">79</name>
    <name evidence="2" type="ORF">SEA_PARIES_79</name>
</gene>
<dbReference type="KEGG" id="vg:65127815"/>
<dbReference type="Proteomes" id="UP000515837">
    <property type="component" value="Segment"/>
</dbReference>
<reference evidence="2 3" key="1">
    <citation type="submission" date="2020-06" db="EMBL/GenBank/DDBJ databases">
        <authorList>
            <person name="Harms R.C."/>
            <person name="Peters T.J."/>
            <person name="Caliman L.A."/>
            <person name="Cobb H.A."/>
            <person name="Perera R.I."/>
            <person name="Repa T.A."/>
            <person name="Saffaf H."/>
            <person name="Stevens T.L."/>
            <person name="Terry B.R."/>
            <person name="Molloy S.D."/>
            <person name="Garlena R.A."/>
            <person name="Russell D.A."/>
            <person name="Pope W.H."/>
            <person name="Jacobs-Sera D."/>
            <person name="Hatfull G.F."/>
        </authorList>
    </citation>
    <scope>NUCLEOTIDE SEQUENCE [LARGE SCALE GENOMIC DNA]</scope>
</reference>
<protein>
    <submittedName>
        <fullName evidence="2">Uncharacterized protein</fullName>
    </submittedName>
</protein>
<evidence type="ECO:0000256" key="1">
    <source>
        <dbReference type="SAM" id="MobiDB-lite"/>
    </source>
</evidence>
<proteinExistence type="predicted"/>
<sequence>MPMKMYTIPLREPSATSSRSHHDRDANISVEHNPMVNELTVWPLGCATPMRNYDDFDRFVDALVEARRRIQLDREENARRIGVQLGTTMTECKQGCGTQVRVPAGFERHAECARCAGLESEVHGG</sequence>
<evidence type="ECO:0000313" key="2">
    <source>
        <dbReference type="EMBL" id="QNJ55482.1"/>
    </source>
</evidence>